<dbReference type="HOGENOM" id="CLU_000680_23_3_1"/>
<dbReference type="SMART" id="SM00343">
    <property type="entry name" value="ZnF_C2HC"/>
    <property type="match status" value="2"/>
</dbReference>
<dbReference type="InterPro" id="IPR001878">
    <property type="entry name" value="Znf_CCHC"/>
</dbReference>
<dbReference type="GO" id="GO:0004523">
    <property type="term" value="F:RNA-DNA hybrid ribonuclease activity"/>
    <property type="evidence" value="ECO:0007669"/>
    <property type="project" value="InterPro"/>
</dbReference>
<dbReference type="Pfam" id="PF00075">
    <property type="entry name" value="RNase_H"/>
    <property type="match status" value="1"/>
</dbReference>
<name>A0A074RHS1_9AGAM</name>
<evidence type="ECO:0000313" key="8">
    <source>
        <dbReference type="Proteomes" id="UP000027456"/>
    </source>
</evidence>
<keyword evidence="7" id="KW-0695">RNA-directed DNA polymerase</keyword>
<dbReference type="OrthoDB" id="412006at2759"/>
<evidence type="ECO:0000259" key="5">
    <source>
        <dbReference type="PROSITE" id="PS50878"/>
    </source>
</evidence>
<evidence type="ECO:0000259" key="6">
    <source>
        <dbReference type="PROSITE" id="PS50879"/>
    </source>
</evidence>
<evidence type="ECO:0000256" key="2">
    <source>
        <dbReference type="SAM" id="Coils"/>
    </source>
</evidence>
<keyword evidence="2" id="KW-0175">Coiled coil</keyword>
<dbReference type="SUPFAM" id="SSF56219">
    <property type="entry name" value="DNase I-like"/>
    <property type="match status" value="1"/>
</dbReference>
<dbReference type="GO" id="GO:0008270">
    <property type="term" value="F:zinc ion binding"/>
    <property type="evidence" value="ECO:0007669"/>
    <property type="project" value="UniProtKB-KW"/>
</dbReference>
<dbReference type="InterPro" id="IPR036691">
    <property type="entry name" value="Endo/exonu/phosph_ase_sf"/>
</dbReference>
<dbReference type="PANTHER" id="PTHR33481">
    <property type="entry name" value="REVERSE TRANSCRIPTASE"/>
    <property type="match status" value="1"/>
</dbReference>
<sequence length="1877" mass="210921">MSPAATRSKSTSGPPKRVSSVNMSGPITPPPTANPPTTTSTPTRVTSENARSYLESEGVLNKETRVTFTLIFNTLIATTGNVDLSADSIKSRVSALAYLGQSSMNDCIVTLTLDHVLERLTSIQKEEREKARAEVEEVRQRYETERVNSTALVEGANAKGDELLATITGELTSLKETMLGLKGDMEKQVSVSLEKVNQVSTQLENAIENTQRPAYNHNAPRVTAGSGWNPNDEWANCQAPPFGTGPNNFQLGGRDSRPQSYAAAASARPRNTIYTMEEHDFRREEDLNKLRSGEEKRDRQLLLDAEDVNGKKSTMDLSDIQLKEKIDSAINDILTDELSRPGQQITITCEKVVRQPKGGALLLLNSSEAKAFLTQPNICERFVESLGLSAKITPRKFRVVLERVPIIANISSPTFPQQVERENNLLEGEVISVKWIKNPLRWAAEQRHAHAVIELRTKTTANDFIREPKMIGGTAVYGSKFIADGSRCYKCQQSGHRATECTQDQDTCGTCGKAHRADTCHEIRNLYCTTCKEAGHATWNRRACRNYLAASNSKSLHVADRYYKYYITNEDWTWESATNRDNREVEPRATLNIYQLNSNTSKNCIDDLINRTSPADWDIIALQEPPFARNSNPVGITSVWHTVIPSEHRKHDLLDSRSMLLVSKRISTNGWKRLDFSSRDISGIEIQTQMGNVQILNVYNDSNPKWTDTTDILDSHMQATPPDVHTILLGDFNRHHPNWDDPSNEDLLTDQYIEAADPLVQLLSDHDLRMILPEHIPTHKHFVSKRHSRLDNVFASDAISDLVIECNAHPDRQPIKTDHFPIITKFNFTCEKAKTVLRRNFEKTDWSKFDKVLRDNLKELPTGIIETSVELDSRLDTLTKSISATIGEIVPEAKITQYSKRWWTKELTELRVIRHNLAYKARRREDDPHDPIHAQLASTTKTYKQALEDAKKKCWNGFIDTAEDKSLWTAHKWLKSQEENAGAARMPTLKTTTNDGQEVQISTNEGKSEALYKTFFPKPTVASVPETTYPDQVEEFTPITEDEIHGTIRKLKSGKAPGPDGIPNCIFLNNASTLVPHLLPIFRATFRLEHYPEAWKESSTVVLRKPGRPDYTITKAYRPIALLNVMSKILSSCIANRLNCLVESRNLLPAHHFGGRAGRNTTDSMHLLHKFVKDAWRRKKVVAGLFLDVTGAFPNASPAMLTHNMKKIGIPKAIINWTTRKLEGRKTALKFDDYISNTFEITHGIDQGCPLSCIFYLIYNSDLIRVAKQNKGELAVGYIDDVALLAEGVDFYRANAKLKRMMERQGGALEWADSHTSEFALEKTALVEFNRYIPDAIPLPVSIGGIHIEPKPSHKFLGVIFDAKLTWAEHKREALRKALTWAHLIKRVCRVKHGLKPSSARRLHDSVFLAKVTYAADLWWEPASLKEEGKKRKGAVGFTKHLQSAQRTVALAITGALRTSPTDLLIAHAGVYPIELELRRASHRAAIRLAGIPASHPLREKINQEAGQLNRKLTHESSIRKILVNYSIDPAHFATNPHSNRLPPAARLLNPYIAPGGKEAAIDDEKGCSSSIKIFTDGSMMGGHVGAAAVLYRDGREVAAMKRYVGTDKEHEVYEAEVIGLLLGLELLAREQGVREAAFFIDNQAVLRTLQAGSTNNLGYLYEHLDEAIRMVRERNTGIKLEARWIPGHAGVVGNERVDDAAKQAADQTQPTDDLMPLSLRGKIPINPTAAKRTRRAGMEKEWKTWTREEGDARRTERFTREMDPGYPSMQFKKDADPLTRHQLATLTQLRIGHYPTQGYLHRFTLVDSPRCPHCDTRSESVVHLLMGCRALDNARRDRDREMGAASRSIKALLTPGDHTKYLMSYLRKSRQLQVAS</sequence>
<dbReference type="CDD" id="cd01650">
    <property type="entry name" value="RT_nLTR_like"/>
    <property type="match status" value="1"/>
</dbReference>
<dbReference type="Gene3D" id="3.60.10.10">
    <property type="entry name" value="Endonuclease/exonuclease/phosphatase"/>
    <property type="match status" value="1"/>
</dbReference>
<reference evidence="7 8" key="1">
    <citation type="submission" date="2013-12" db="EMBL/GenBank/DDBJ databases">
        <authorList>
            <person name="Cubeta M."/>
            <person name="Pakala S."/>
            <person name="Fedorova N."/>
            <person name="Thomas E."/>
            <person name="Dean R."/>
            <person name="Jabaji S."/>
            <person name="Neate S."/>
            <person name="Toda T."/>
            <person name="Tavantzis S."/>
            <person name="Vilgalys R."/>
            <person name="Bharathan N."/>
            <person name="Pakala S."/>
            <person name="Losada L.S."/>
            <person name="Zafar N."/>
            <person name="Nierman W."/>
        </authorList>
    </citation>
    <scope>NUCLEOTIDE SEQUENCE [LARGE SCALE GENOMIC DNA]</scope>
    <source>
        <strain evidence="7 8">123E</strain>
    </source>
</reference>
<feature type="compositionally biased region" description="Polar residues" evidence="3">
    <location>
        <begin position="1"/>
        <end position="25"/>
    </location>
</feature>
<dbReference type="PROSITE" id="PS50158">
    <property type="entry name" value="ZF_CCHC"/>
    <property type="match status" value="1"/>
</dbReference>
<organism evidence="7 8">
    <name type="scientific">Rhizoctonia solani 123E</name>
    <dbReference type="NCBI Taxonomy" id="1423351"/>
    <lineage>
        <taxon>Eukaryota</taxon>
        <taxon>Fungi</taxon>
        <taxon>Dikarya</taxon>
        <taxon>Basidiomycota</taxon>
        <taxon>Agaricomycotina</taxon>
        <taxon>Agaricomycetes</taxon>
        <taxon>Cantharellales</taxon>
        <taxon>Ceratobasidiaceae</taxon>
        <taxon>Rhizoctonia</taxon>
    </lineage>
</organism>
<dbReference type="Proteomes" id="UP000027456">
    <property type="component" value="Unassembled WGS sequence"/>
</dbReference>
<dbReference type="PROSITE" id="PS50878">
    <property type="entry name" value="RT_POL"/>
    <property type="match status" value="1"/>
</dbReference>
<keyword evidence="7" id="KW-0808">Transferase</keyword>
<dbReference type="SUPFAM" id="SSF56672">
    <property type="entry name" value="DNA/RNA polymerases"/>
    <property type="match status" value="1"/>
</dbReference>
<dbReference type="Pfam" id="PF00098">
    <property type="entry name" value="zf-CCHC"/>
    <property type="match status" value="1"/>
</dbReference>
<dbReference type="InterPro" id="IPR043502">
    <property type="entry name" value="DNA/RNA_pol_sf"/>
</dbReference>
<proteinExistence type="predicted"/>
<dbReference type="Pfam" id="PF00078">
    <property type="entry name" value="RVT_1"/>
    <property type="match status" value="1"/>
</dbReference>
<protein>
    <submittedName>
        <fullName evidence="7">Putative reverse transcriptase from transposon X-element protein</fullName>
    </submittedName>
</protein>
<dbReference type="SUPFAM" id="SSF53098">
    <property type="entry name" value="Ribonuclease H-like"/>
    <property type="match status" value="1"/>
</dbReference>
<keyword evidence="1" id="KW-0479">Metal-binding</keyword>
<dbReference type="InterPro" id="IPR002156">
    <property type="entry name" value="RNaseH_domain"/>
</dbReference>
<dbReference type="PROSITE" id="PS50879">
    <property type="entry name" value="RNASE_H_1"/>
    <property type="match status" value="1"/>
</dbReference>
<feature type="domain" description="RNase H type-1" evidence="6">
    <location>
        <begin position="1568"/>
        <end position="1707"/>
    </location>
</feature>
<dbReference type="EMBL" id="AZST01001167">
    <property type="protein sequence ID" value="KEP46314.1"/>
    <property type="molecule type" value="Genomic_DNA"/>
</dbReference>
<feature type="coiled-coil region" evidence="2">
    <location>
        <begin position="121"/>
        <end position="148"/>
    </location>
</feature>
<accession>A0A074RHS1</accession>
<evidence type="ECO:0000256" key="1">
    <source>
        <dbReference type="PROSITE-ProRule" id="PRU00047"/>
    </source>
</evidence>
<dbReference type="InterPro" id="IPR036397">
    <property type="entry name" value="RNaseH_sf"/>
</dbReference>
<feature type="region of interest" description="Disordered" evidence="3">
    <location>
        <begin position="1"/>
        <end position="50"/>
    </location>
</feature>
<feature type="domain" description="Reverse transcriptase" evidence="5">
    <location>
        <begin position="1084"/>
        <end position="1361"/>
    </location>
</feature>
<dbReference type="InterPro" id="IPR012337">
    <property type="entry name" value="RNaseH-like_sf"/>
</dbReference>
<dbReference type="PANTHER" id="PTHR33481:SF1">
    <property type="entry name" value="ENDONUCLEASE_EXONUCLEASE_PHOSPHATASE DOMAIN-CONTAINING PROTEIN-RELATED"/>
    <property type="match status" value="1"/>
</dbReference>
<evidence type="ECO:0000259" key="4">
    <source>
        <dbReference type="PROSITE" id="PS50158"/>
    </source>
</evidence>
<dbReference type="InterPro" id="IPR000477">
    <property type="entry name" value="RT_dom"/>
</dbReference>
<dbReference type="Gene3D" id="3.30.420.10">
    <property type="entry name" value="Ribonuclease H-like superfamily/Ribonuclease H"/>
    <property type="match status" value="1"/>
</dbReference>
<dbReference type="GO" id="GO:0003964">
    <property type="term" value="F:RNA-directed DNA polymerase activity"/>
    <property type="evidence" value="ECO:0007669"/>
    <property type="project" value="UniProtKB-KW"/>
</dbReference>
<dbReference type="CDD" id="cd09276">
    <property type="entry name" value="Rnase_HI_RT_non_LTR"/>
    <property type="match status" value="1"/>
</dbReference>
<dbReference type="GO" id="GO:0003676">
    <property type="term" value="F:nucleic acid binding"/>
    <property type="evidence" value="ECO:0007669"/>
    <property type="project" value="InterPro"/>
</dbReference>
<dbReference type="Pfam" id="PF14529">
    <property type="entry name" value="Exo_endo_phos_2"/>
    <property type="match status" value="1"/>
</dbReference>
<dbReference type="STRING" id="1423351.A0A074RHS1"/>
<dbReference type="InterPro" id="IPR005135">
    <property type="entry name" value="Endo/exonuclease/phosphatase"/>
</dbReference>
<keyword evidence="1" id="KW-0863">Zinc-finger</keyword>
<keyword evidence="1" id="KW-0862">Zinc</keyword>
<feature type="domain" description="CCHC-type" evidence="4">
    <location>
        <begin position="487"/>
        <end position="503"/>
    </location>
</feature>
<evidence type="ECO:0000256" key="3">
    <source>
        <dbReference type="SAM" id="MobiDB-lite"/>
    </source>
</evidence>
<evidence type="ECO:0000313" key="7">
    <source>
        <dbReference type="EMBL" id="KEP46314.1"/>
    </source>
</evidence>
<keyword evidence="8" id="KW-1185">Reference proteome</keyword>
<keyword evidence="7" id="KW-0548">Nucleotidyltransferase</keyword>
<comment type="caution">
    <text evidence="7">The sequence shown here is derived from an EMBL/GenBank/DDBJ whole genome shotgun (WGS) entry which is preliminary data.</text>
</comment>
<gene>
    <name evidence="7" type="ORF">V565_205970</name>
</gene>